<comment type="caution">
    <text evidence="1">The sequence shown here is derived from an EMBL/GenBank/DDBJ whole genome shotgun (WGS) entry which is preliminary data.</text>
</comment>
<protein>
    <submittedName>
        <fullName evidence="1">Uncharacterized protein</fullName>
    </submittedName>
</protein>
<name>A0A917G1Q4_9BACL</name>
<accession>A0A917G1Q4</accession>
<proteinExistence type="predicted"/>
<dbReference type="EMBL" id="BMGR01000014">
    <property type="protein sequence ID" value="GGG18655.1"/>
    <property type="molecule type" value="Genomic_DNA"/>
</dbReference>
<keyword evidence="2" id="KW-1185">Reference proteome</keyword>
<evidence type="ECO:0000313" key="1">
    <source>
        <dbReference type="EMBL" id="GGG18655.1"/>
    </source>
</evidence>
<reference evidence="1" key="1">
    <citation type="journal article" date="2014" name="Int. J. Syst. Evol. Microbiol.">
        <title>Complete genome sequence of Corynebacterium casei LMG S-19264T (=DSM 44701T), isolated from a smear-ripened cheese.</title>
        <authorList>
            <consortium name="US DOE Joint Genome Institute (JGI-PGF)"/>
            <person name="Walter F."/>
            <person name="Albersmeier A."/>
            <person name="Kalinowski J."/>
            <person name="Ruckert C."/>
        </authorList>
    </citation>
    <scope>NUCLEOTIDE SEQUENCE</scope>
    <source>
        <strain evidence="1">CGMCC 1.12987</strain>
    </source>
</reference>
<organism evidence="1 2">
    <name type="scientific">Paenibacillus abyssi</name>
    <dbReference type="NCBI Taxonomy" id="1340531"/>
    <lineage>
        <taxon>Bacteria</taxon>
        <taxon>Bacillati</taxon>
        <taxon>Bacillota</taxon>
        <taxon>Bacilli</taxon>
        <taxon>Bacillales</taxon>
        <taxon>Paenibacillaceae</taxon>
        <taxon>Paenibacillus</taxon>
    </lineage>
</organism>
<gene>
    <name evidence="1" type="ORF">GCM10010916_39320</name>
</gene>
<dbReference type="AlphaFoldDB" id="A0A917G1Q4"/>
<sequence>MKPQKRFNLISDRLQEIASPQRSILGNLFGRLSKTPTVGLRLRFPQYDYLRAEMFVEDLLELCDYEITFQVDDLISILYKDFLVQVAQGTNQKQLLIKLKEKQDRHFRVSDKVAEYVWLNPNHLHRTEKNVPRKVKYLMMEMQILRKAALRGEVFLMDLSQLDPEFTLTLDQLISILFIDFVSELKSGNDADLVQNIIAHLRDG</sequence>
<dbReference type="RefSeq" id="WP_188532773.1">
    <property type="nucleotide sequence ID" value="NZ_BMGR01000014.1"/>
</dbReference>
<dbReference type="Proteomes" id="UP000644756">
    <property type="component" value="Unassembled WGS sequence"/>
</dbReference>
<evidence type="ECO:0000313" key="2">
    <source>
        <dbReference type="Proteomes" id="UP000644756"/>
    </source>
</evidence>
<reference evidence="1" key="2">
    <citation type="submission" date="2020-09" db="EMBL/GenBank/DDBJ databases">
        <authorList>
            <person name="Sun Q."/>
            <person name="Zhou Y."/>
        </authorList>
    </citation>
    <scope>NUCLEOTIDE SEQUENCE</scope>
    <source>
        <strain evidence="1">CGMCC 1.12987</strain>
    </source>
</reference>